<dbReference type="PROSITE" id="PS51257">
    <property type="entry name" value="PROKAR_LIPOPROTEIN"/>
    <property type="match status" value="1"/>
</dbReference>
<dbReference type="InterPro" id="IPR006026">
    <property type="entry name" value="Peptidase_Metallo"/>
</dbReference>
<evidence type="ECO:0000313" key="10">
    <source>
        <dbReference type="Proteomes" id="UP000789390"/>
    </source>
</evidence>
<name>A0A8J2RN80_9CRUS</name>
<feature type="signal peptide" evidence="7">
    <location>
        <begin position="1"/>
        <end position="19"/>
    </location>
</feature>
<keyword evidence="10" id="KW-1185">Reference proteome</keyword>
<keyword evidence="6" id="KW-1015">Disulfide bond</keyword>
<keyword evidence="2 6" id="KW-0479">Metal-binding</keyword>
<comment type="caution">
    <text evidence="9">The sequence shown here is derived from an EMBL/GenBank/DDBJ whole genome shotgun (WGS) entry which is preliminary data.</text>
</comment>
<dbReference type="Proteomes" id="UP000789390">
    <property type="component" value="Unassembled WGS sequence"/>
</dbReference>
<dbReference type="Gene3D" id="3.40.390.10">
    <property type="entry name" value="Collagenase (Catalytic Domain)"/>
    <property type="match status" value="1"/>
</dbReference>
<keyword evidence="5 6" id="KW-0482">Metalloprotease</keyword>
<comment type="caution">
    <text evidence="6">Lacks conserved residue(s) required for the propagation of feature annotation.</text>
</comment>
<dbReference type="InterPro" id="IPR024079">
    <property type="entry name" value="MetalloPept_cat_dom_sf"/>
</dbReference>
<feature type="chain" id="PRO_5035342312" description="Metalloendopeptidase" evidence="7">
    <location>
        <begin position="20"/>
        <end position="267"/>
    </location>
</feature>
<reference evidence="9" key="1">
    <citation type="submission" date="2021-11" db="EMBL/GenBank/DDBJ databases">
        <authorList>
            <person name="Schell T."/>
        </authorList>
    </citation>
    <scope>NUCLEOTIDE SEQUENCE</scope>
    <source>
        <strain evidence="9">M5</strain>
    </source>
</reference>
<feature type="domain" description="Peptidase M12A" evidence="8">
    <location>
        <begin position="74"/>
        <end position="267"/>
    </location>
</feature>
<protein>
    <recommendedName>
        <fullName evidence="7">Metalloendopeptidase</fullName>
        <ecNumber evidence="7">3.4.24.-</ecNumber>
    </recommendedName>
</protein>
<dbReference type="OrthoDB" id="291007at2759"/>
<accession>A0A8J2RN80</accession>
<dbReference type="PANTHER" id="PTHR10127:SF780">
    <property type="entry name" value="METALLOENDOPEPTIDASE"/>
    <property type="match status" value="1"/>
</dbReference>
<dbReference type="InterPro" id="IPR001506">
    <property type="entry name" value="Peptidase_M12A"/>
</dbReference>
<keyword evidence="4 6" id="KW-0862">Zinc</keyword>
<evidence type="ECO:0000256" key="7">
    <source>
        <dbReference type="RuleBase" id="RU361183"/>
    </source>
</evidence>
<feature type="active site" evidence="6">
    <location>
        <position position="173"/>
    </location>
</feature>
<dbReference type="PROSITE" id="PS51864">
    <property type="entry name" value="ASTACIN"/>
    <property type="match status" value="1"/>
</dbReference>
<evidence type="ECO:0000313" key="9">
    <source>
        <dbReference type="EMBL" id="CAH0106333.1"/>
    </source>
</evidence>
<evidence type="ECO:0000256" key="2">
    <source>
        <dbReference type="ARBA" id="ARBA00022723"/>
    </source>
</evidence>
<comment type="cofactor">
    <cofactor evidence="6 7">
        <name>Zn(2+)</name>
        <dbReference type="ChEBI" id="CHEBI:29105"/>
    </cofactor>
    <text evidence="6 7">Binds 1 zinc ion per subunit.</text>
</comment>
<dbReference type="EC" id="3.4.24.-" evidence="7"/>
<organism evidence="9 10">
    <name type="scientific">Daphnia galeata</name>
    <dbReference type="NCBI Taxonomy" id="27404"/>
    <lineage>
        <taxon>Eukaryota</taxon>
        <taxon>Metazoa</taxon>
        <taxon>Ecdysozoa</taxon>
        <taxon>Arthropoda</taxon>
        <taxon>Crustacea</taxon>
        <taxon>Branchiopoda</taxon>
        <taxon>Diplostraca</taxon>
        <taxon>Cladocera</taxon>
        <taxon>Anomopoda</taxon>
        <taxon>Daphniidae</taxon>
        <taxon>Daphnia</taxon>
    </lineage>
</organism>
<evidence type="ECO:0000256" key="5">
    <source>
        <dbReference type="ARBA" id="ARBA00023049"/>
    </source>
</evidence>
<proteinExistence type="predicted"/>
<keyword evidence="3 6" id="KW-0378">Hydrolase</keyword>
<dbReference type="EMBL" id="CAKKLH010000223">
    <property type="protein sequence ID" value="CAH0106333.1"/>
    <property type="molecule type" value="Genomic_DNA"/>
</dbReference>
<dbReference type="SMART" id="SM00235">
    <property type="entry name" value="ZnMc"/>
    <property type="match status" value="1"/>
</dbReference>
<keyword evidence="1 6" id="KW-0645">Protease</keyword>
<feature type="disulfide bond" evidence="6">
    <location>
        <begin position="140"/>
        <end position="162"/>
    </location>
</feature>
<feature type="binding site" evidence="6">
    <location>
        <position position="176"/>
    </location>
    <ligand>
        <name>Zn(2+)</name>
        <dbReference type="ChEBI" id="CHEBI:29105"/>
        <note>catalytic</note>
    </ligand>
</feature>
<dbReference type="GO" id="GO:0004222">
    <property type="term" value="F:metalloendopeptidase activity"/>
    <property type="evidence" value="ECO:0007669"/>
    <property type="project" value="UniProtKB-UniRule"/>
</dbReference>
<dbReference type="AlphaFoldDB" id="A0A8J2RN80"/>
<dbReference type="GO" id="GO:0008270">
    <property type="term" value="F:zinc ion binding"/>
    <property type="evidence" value="ECO:0007669"/>
    <property type="project" value="UniProtKB-UniRule"/>
</dbReference>
<dbReference type="GO" id="GO:0006508">
    <property type="term" value="P:proteolysis"/>
    <property type="evidence" value="ECO:0007669"/>
    <property type="project" value="UniProtKB-KW"/>
</dbReference>
<sequence>MSKQLVTVVLTFVFLGCYAIPGITRTPVGELEMVRNFGSPITTNELNCIPTFSKAETSTPSDEGNDIVMLPNKNAYVTRKWPNPKKIPYVVDSSFDAKARCAIGFAMNQFHKNTCIRFVPRTNEMDFIQINRLDKPNLICFSIGIGYYKGEGAHHVTLSPSCYADQAGTIMHELMHRVGFLHEHTRPDRDSYIAILWDNISNESKKQYEISKGSALISSYDYGSVMHYSLNNQMKPKKVVSGFQIGQRKGLSPDDVLLFVVLSALGM</sequence>
<evidence type="ECO:0000256" key="3">
    <source>
        <dbReference type="ARBA" id="ARBA00022801"/>
    </source>
</evidence>
<evidence type="ECO:0000256" key="6">
    <source>
        <dbReference type="PROSITE-ProRule" id="PRU01211"/>
    </source>
</evidence>
<evidence type="ECO:0000259" key="8">
    <source>
        <dbReference type="PROSITE" id="PS51864"/>
    </source>
</evidence>
<dbReference type="Pfam" id="PF01400">
    <property type="entry name" value="Astacin"/>
    <property type="match status" value="1"/>
</dbReference>
<evidence type="ECO:0000256" key="1">
    <source>
        <dbReference type="ARBA" id="ARBA00022670"/>
    </source>
</evidence>
<keyword evidence="7" id="KW-0732">Signal</keyword>
<dbReference type="PRINTS" id="PR00480">
    <property type="entry name" value="ASTACIN"/>
</dbReference>
<evidence type="ECO:0000256" key="4">
    <source>
        <dbReference type="ARBA" id="ARBA00022833"/>
    </source>
</evidence>
<feature type="binding site" evidence="6">
    <location>
        <position position="172"/>
    </location>
    <ligand>
        <name>Zn(2+)</name>
        <dbReference type="ChEBI" id="CHEBI:29105"/>
        <note>catalytic</note>
    </ligand>
</feature>
<dbReference type="PANTHER" id="PTHR10127">
    <property type="entry name" value="DISCOIDIN, CUB, EGF, LAMININ , AND ZINC METALLOPROTEASE DOMAIN CONTAINING"/>
    <property type="match status" value="1"/>
</dbReference>
<feature type="binding site" evidence="6">
    <location>
        <position position="182"/>
    </location>
    <ligand>
        <name>Zn(2+)</name>
        <dbReference type="ChEBI" id="CHEBI:29105"/>
        <note>catalytic</note>
    </ligand>
</feature>
<dbReference type="SUPFAM" id="SSF55486">
    <property type="entry name" value="Metalloproteases ('zincins'), catalytic domain"/>
    <property type="match status" value="1"/>
</dbReference>
<gene>
    <name evidence="9" type="ORF">DGAL_LOCUS9487</name>
</gene>